<proteinExistence type="predicted"/>
<reference evidence="5" key="1">
    <citation type="journal article" date="2020" name="Stud. Mycol.">
        <title>101 Dothideomycetes genomes: a test case for predicting lifestyles and emergence of pathogens.</title>
        <authorList>
            <person name="Haridas S."/>
            <person name="Albert R."/>
            <person name="Binder M."/>
            <person name="Bloem J."/>
            <person name="Labutti K."/>
            <person name="Salamov A."/>
            <person name="Andreopoulos B."/>
            <person name="Baker S."/>
            <person name="Barry K."/>
            <person name="Bills G."/>
            <person name="Bluhm B."/>
            <person name="Cannon C."/>
            <person name="Castanera R."/>
            <person name="Culley D."/>
            <person name="Daum C."/>
            <person name="Ezra D."/>
            <person name="Gonzalez J."/>
            <person name="Henrissat B."/>
            <person name="Kuo A."/>
            <person name="Liang C."/>
            <person name="Lipzen A."/>
            <person name="Lutzoni F."/>
            <person name="Magnuson J."/>
            <person name="Mondo S."/>
            <person name="Nolan M."/>
            <person name="Ohm R."/>
            <person name="Pangilinan J."/>
            <person name="Park H.-J."/>
            <person name="Ramirez L."/>
            <person name="Alfaro M."/>
            <person name="Sun H."/>
            <person name="Tritt A."/>
            <person name="Yoshinaga Y."/>
            <person name="Zwiers L.-H."/>
            <person name="Turgeon B."/>
            <person name="Goodwin S."/>
            <person name="Spatafora J."/>
            <person name="Crous P."/>
            <person name="Grigoriev I."/>
        </authorList>
    </citation>
    <scope>NUCLEOTIDE SEQUENCE</scope>
    <source>
        <strain evidence="5">CBS 101060</strain>
    </source>
</reference>
<feature type="compositionally biased region" description="Acidic residues" evidence="2">
    <location>
        <begin position="1375"/>
        <end position="1387"/>
    </location>
</feature>
<feature type="compositionally biased region" description="Polar residues" evidence="2">
    <location>
        <begin position="1300"/>
        <end position="1309"/>
    </location>
</feature>
<feature type="domain" description="DUF7605" evidence="4">
    <location>
        <begin position="985"/>
        <end position="1150"/>
    </location>
</feature>
<sequence length="1412" mass="157437">MDAILHQKAKALRPNQFLKPSRYWLAVLFHDKNPDDVSAESDFLWLKGTHKITVETIYEHYRQRFRVDVVLKVNGQVPPTETTMGQLNFYDDNFVIFRAIEASSPEALPDQAQTARTPLQLSNAHVTNRLPQNGISMPPSAPYIKPDPTQPQSTELHRGTATPVSQGSQGYPQSTPGISPSVRPQPQDENLYPTTTHTNTFHESPYPRDTANSTSTGTSHPVVPTSIEPTLAPEYESDGESRPMRQELAAQKDPFADNETFEEDNIADSQAEASTEHFEQVLREQTPEMLELSVAKALKFLDKLQVPLQAHATAPDAAQWLKSIELLRQQAVKTRTVVGVVGNTGAGKSSVINAMLDEERLVPTNCMRACTAVVTEMSWNDSEDERKKYVADIEFIKEDDWRRELKVLFDEIFDGSGSVSKEVSNPDSEAGIAYAKIKAVYPNKTKDMLAESSVEALMRERSVRAVLDTTINLHDSLPTRFYHKLQRYVDSKEKVNKEKDKLKLMEYWPLIKVVKIYTKSPALSTGAVVVDLPGVHDSNAARAAVAAGYMKQCTGLWIVAPINRAVDDKAAKTLLGDTFKRQLKFDGTYSAVTFICSKTDDISITEAAEGLDIDERISAFQADIERIQREKQESKDRMEALVQEMLVYKDAFDECDRLQDIWEDLRSDLAAGNVVYAPVEKTKKRRRSGNGGKRKKPTYDSQVSMIDSGSDEEANESANEDEDEEIEQERVNPLTEVDIDKKLEEVKANKKLARREKNVYDDRIKEAKIAMKQLDTQIADIKSGMSAICIAGRNTYSRTAIQKDFAAGIRELDKAEEEDDDENFNPDEDVRDYEEVARSLPVFCVSSKAYQKLCGRLTKDSGVLGFKTKEATEIPQLQQHCKKLTEAGRAANCRKFLNSLSQLVNSLILWSKNDGTGLKLSADQRQSEQAFLQKRLKDLEKGLESAVEDCMSDVKDTLAENIFDKYKPSVTKAEELAQATAAKWGAHRNEGGLLWATYKATVRRNGVFAGAAGPRDFNLDLADPITKHLANGWEKAFQRRMPNVLQCYVKNSNALLSSFHKHIASRALQRGTSHAGLIMLERQLSAYGQTFQEISAQALETISAIQREANRLFVPIVTAAMEPAYLYCSAESGTGCFKRMKEHMINHVGHYRHQMFRAAVDGVRKELVQMCRTVEEHLANSADRVFMDMRRDYLQVIGGAHLPEGEEMPKWERNLRADVGKVIQRGNESFRRLLAGEPDPEEEEQETAAAEDPMEDDTEDNTNGVYEVAVPHPGTGATPGATVEPKDEEDVDVTAGVEHANTSGNTLLYSTPEPHAEVSEDEVYPSHVDGQSSASEANGDDSSHMHGGEHISAAASSSAYQGAETPTESVNGEEPQSDQLDDVDMEDADAHDHDDFVSNASETPQDELQFQY</sequence>
<evidence type="ECO:0000256" key="1">
    <source>
        <dbReference type="SAM" id="Coils"/>
    </source>
</evidence>
<dbReference type="Proteomes" id="UP000799429">
    <property type="component" value="Unassembled WGS sequence"/>
</dbReference>
<evidence type="ECO:0000313" key="6">
    <source>
        <dbReference type="Proteomes" id="UP000799429"/>
    </source>
</evidence>
<evidence type="ECO:0000313" key="5">
    <source>
        <dbReference type="EMBL" id="KAF2834718.1"/>
    </source>
</evidence>
<dbReference type="SUPFAM" id="SSF52540">
    <property type="entry name" value="P-loop containing nucleoside triphosphate hydrolases"/>
    <property type="match status" value="1"/>
</dbReference>
<feature type="region of interest" description="Disordered" evidence="2">
    <location>
        <begin position="1231"/>
        <end position="1412"/>
    </location>
</feature>
<dbReference type="OrthoDB" id="3598281at2759"/>
<feature type="compositionally biased region" description="Basic residues" evidence="2">
    <location>
        <begin position="682"/>
        <end position="696"/>
    </location>
</feature>
<feature type="compositionally biased region" description="Polar residues" evidence="2">
    <location>
        <begin position="162"/>
        <end position="202"/>
    </location>
</feature>
<dbReference type="Pfam" id="PF00350">
    <property type="entry name" value="Dynamin_N"/>
    <property type="match status" value="1"/>
</dbReference>
<keyword evidence="6" id="KW-1185">Reference proteome</keyword>
<feature type="compositionally biased region" description="Acidic residues" evidence="2">
    <location>
        <begin position="709"/>
        <end position="727"/>
    </location>
</feature>
<feature type="domain" description="Dynamin N-terminal" evidence="3">
    <location>
        <begin position="338"/>
        <end position="574"/>
    </location>
</feature>
<keyword evidence="1" id="KW-0175">Coiled coil</keyword>
<accession>A0A9P4VKQ1</accession>
<feature type="coiled-coil region" evidence="1">
    <location>
        <begin position="617"/>
        <end position="644"/>
    </location>
</feature>
<comment type="caution">
    <text evidence="5">The sequence shown here is derived from an EMBL/GenBank/DDBJ whole genome shotgun (WGS) entry which is preliminary data.</text>
</comment>
<evidence type="ECO:0000259" key="4">
    <source>
        <dbReference type="Pfam" id="PF24564"/>
    </source>
</evidence>
<feature type="compositionally biased region" description="Polar residues" evidence="2">
    <location>
        <begin position="210"/>
        <end position="219"/>
    </location>
</feature>
<dbReference type="Gene3D" id="3.40.50.300">
    <property type="entry name" value="P-loop containing nucleotide triphosphate hydrolases"/>
    <property type="match status" value="1"/>
</dbReference>
<dbReference type="InterPro" id="IPR045063">
    <property type="entry name" value="Dynamin_N"/>
</dbReference>
<evidence type="ECO:0000256" key="2">
    <source>
        <dbReference type="SAM" id="MobiDB-lite"/>
    </source>
</evidence>
<feature type="region of interest" description="Disordered" evidence="2">
    <location>
        <begin position="123"/>
        <end position="245"/>
    </location>
</feature>
<gene>
    <name evidence="5" type="ORF">M501DRAFT_963774</name>
</gene>
<dbReference type="Pfam" id="PF24564">
    <property type="entry name" value="DUF7605"/>
    <property type="match status" value="1"/>
</dbReference>
<name>A0A9P4VKQ1_9PEZI</name>
<organism evidence="5 6">
    <name type="scientific">Patellaria atrata CBS 101060</name>
    <dbReference type="NCBI Taxonomy" id="1346257"/>
    <lineage>
        <taxon>Eukaryota</taxon>
        <taxon>Fungi</taxon>
        <taxon>Dikarya</taxon>
        <taxon>Ascomycota</taxon>
        <taxon>Pezizomycotina</taxon>
        <taxon>Dothideomycetes</taxon>
        <taxon>Dothideomycetes incertae sedis</taxon>
        <taxon>Patellariales</taxon>
        <taxon>Patellariaceae</taxon>
        <taxon>Patellaria</taxon>
    </lineage>
</organism>
<evidence type="ECO:0000259" key="3">
    <source>
        <dbReference type="Pfam" id="PF00350"/>
    </source>
</evidence>
<dbReference type="PANTHER" id="PTHR36681:SF3">
    <property type="entry name" value="NUCLEAR GTPASE, GERMINAL CENTER-ASSOCIATED, TANDEM DUPLICATE 3"/>
    <property type="match status" value="1"/>
</dbReference>
<feature type="compositionally biased region" description="Polar residues" evidence="2">
    <location>
        <begin position="123"/>
        <end position="135"/>
    </location>
</feature>
<feature type="compositionally biased region" description="Polar residues" evidence="2">
    <location>
        <begin position="1398"/>
        <end position="1412"/>
    </location>
</feature>
<feature type="region of interest" description="Disordered" evidence="2">
    <location>
        <begin position="680"/>
        <end position="732"/>
    </location>
</feature>
<dbReference type="EMBL" id="MU006115">
    <property type="protein sequence ID" value="KAF2834718.1"/>
    <property type="molecule type" value="Genomic_DNA"/>
</dbReference>
<dbReference type="PANTHER" id="PTHR36681">
    <property type="entry name" value="NUCLEAR GTPASE, GERMINAL CENTER-ASSOCIATED, TANDEM DUPLICATE 3"/>
    <property type="match status" value="1"/>
</dbReference>
<feature type="coiled-coil region" evidence="1">
    <location>
        <begin position="743"/>
        <end position="777"/>
    </location>
</feature>
<dbReference type="InterPro" id="IPR056024">
    <property type="entry name" value="DUF7605"/>
</dbReference>
<protein>
    <submittedName>
        <fullName evidence="5">Uncharacterized protein</fullName>
    </submittedName>
</protein>
<dbReference type="InterPro" id="IPR027417">
    <property type="entry name" value="P-loop_NTPase"/>
</dbReference>